<gene>
    <name evidence="1" type="ORF">SpAn4DRAFT_3110</name>
</gene>
<sequence>MVDSLNTSLAQLSLSRLGAAAAAIDEALGLGQGIRLGQSTVFSSKVHAFNSHSPEHVKIMVNTDAGQVFYYRSDSGRIGHLDIFHECGAINHQVAAYYVCSALERYRTIAVQQSTMMGTGVLNPDLVDIQTATGGGRITGSLHGGQKPSVRRVHENHVHVALQLPTNNLLCLFYIVAAVETAILDLGLELRCNERISYVEAADCQSDLSPYTDQTDSLLAGQLLAKHNQQAGCLVSDSTPGLAAECSPAYSYTGSRFGAGPQPAENC</sequence>
<keyword evidence="2" id="KW-1185">Reference proteome</keyword>
<protein>
    <submittedName>
        <fullName evidence="1">Magnesium chelatase subunit</fullName>
    </submittedName>
</protein>
<dbReference type="Proteomes" id="UP000049855">
    <property type="component" value="Unassembled WGS sequence"/>
</dbReference>
<dbReference type="EMBL" id="CTRP01000011">
    <property type="protein sequence ID" value="CQR72650.1"/>
    <property type="molecule type" value="Genomic_DNA"/>
</dbReference>
<proteinExistence type="predicted"/>
<dbReference type="AlphaFoldDB" id="A0A0U1KZ03"/>
<name>A0A0U1KZ03_9FIRM</name>
<dbReference type="RefSeq" id="WP_021168347.1">
    <property type="nucleotide sequence ID" value="NZ_CTRP01000011.1"/>
</dbReference>
<organism evidence="1 2">
    <name type="scientific">Sporomusa ovata</name>
    <dbReference type="NCBI Taxonomy" id="2378"/>
    <lineage>
        <taxon>Bacteria</taxon>
        <taxon>Bacillati</taxon>
        <taxon>Bacillota</taxon>
        <taxon>Negativicutes</taxon>
        <taxon>Selenomonadales</taxon>
        <taxon>Sporomusaceae</taxon>
        <taxon>Sporomusa</taxon>
    </lineage>
</organism>
<evidence type="ECO:0000313" key="1">
    <source>
        <dbReference type="EMBL" id="CQR72650.1"/>
    </source>
</evidence>
<reference evidence="2" key="1">
    <citation type="submission" date="2015-03" db="EMBL/GenBank/DDBJ databases">
        <authorList>
            <person name="Nijsse Bart"/>
        </authorList>
    </citation>
    <scope>NUCLEOTIDE SEQUENCE [LARGE SCALE GENOMIC DNA]</scope>
</reference>
<accession>A0A0U1KZ03</accession>
<evidence type="ECO:0000313" key="2">
    <source>
        <dbReference type="Proteomes" id="UP000049855"/>
    </source>
</evidence>